<name>A0AAV7G388_DENCH</name>
<organism evidence="1 2">
    <name type="scientific">Dendrobium chrysotoxum</name>
    <name type="common">Orchid</name>
    <dbReference type="NCBI Taxonomy" id="161865"/>
    <lineage>
        <taxon>Eukaryota</taxon>
        <taxon>Viridiplantae</taxon>
        <taxon>Streptophyta</taxon>
        <taxon>Embryophyta</taxon>
        <taxon>Tracheophyta</taxon>
        <taxon>Spermatophyta</taxon>
        <taxon>Magnoliopsida</taxon>
        <taxon>Liliopsida</taxon>
        <taxon>Asparagales</taxon>
        <taxon>Orchidaceae</taxon>
        <taxon>Epidendroideae</taxon>
        <taxon>Malaxideae</taxon>
        <taxon>Dendrobiinae</taxon>
        <taxon>Dendrobium</taxon>
    </lineage>
</organism>
<proteinExistence type="predicted"/>
<gene>
    <name evidence="1" type="ORF">IEQ34_020907</name>
</gene>
<evidence type="ECO:0000313" key="2">
    <source>
        <dbReference type="Proteomes" id="UP000775213"/>
    </source>
</evidence>
<dbReference type="Proteomes" id="UP000775213">
    <property type="component" value="Unassembled WGS sequence"/>
</dbReference>
<comment type="caution">
    <text evidence="1">The sequence shown here is derived from an EMBL/GenBank/DDBJ whole genome shotgun (WGS) entry which is preliminary data.</text>
</comment>
<reference evidence="1 2" key="1">
    <citation type="journal article" date="2021" name="Hortic Res">
        <title>Chromosome-scale assembly of the Dendrobium chrysotoxum genome enhances the understanding of orchid evolution.</title>
        <authorList>
            <person name="Zhang Y."/>
            <person name="Zhang G.Q."/>
            <person name="Zhang D."/>
            <person name="Liu X.D."/>
            <person name="Xu X.Y."/>
            <person name="Sun W.H."/>
            <person name="Yu X."/>
            <person name="Zhu X."/>
            <person name="Wang Z.W."/>
            <person name="Zhao X."/>
            <person name="Zhong W.Y."/>
            <person name="Chen H."/>
            <person name="Yin W.L."/>
            <person name="Huang T."/>
            <person name="Niu S.C."/>
            <person name="Liu Z.J."/>
        </authorList>
    </citation>
    <scope>NUCLEOTIDE SEQUENCE [LARGE SCALE GENOMIC DNA]</scope>
    <source>
        <strain evidence="1">Lindl</strain>
    </source>
</reference>
<accession>A0AAV7G388</accession>
<protein>
    <submittedName>
        <fullName evidence="1">Uncharacterized protein</fullName>
    </submittedName>
</protein>
<dbReference type="AlphaFoldDB" id="A0AAV7G388"/>
<keyword evidence="2" id="KW-1185">Reference proteome</keyword>
<evidence type="ECO:0000313" key="1">
    <source>
        <dbReference type="EMBL" id="KAH0450215.1"/>
    </source>
</evidence>
<dbReference type="EMBL" id="JAGFBR010000018">
    <property type="protein sequence ID" value="KAH0450215.1"/>
    <property type="molecule type" value="Genomic_DNA"/>
</dbReference>
<sequence>MDASLLPSTRASIEVVIRNDKGQSILAMGKQIEHWDVTTMELLKELSFIIIFNVAQRRGREEVWPAAKVDGGALGATSPYAKRTLFKYYLKILVIHEIS</sequence>